<evidence type="ECO:0000259" key="2">
    <source>
        <dbReference type="SMART" id="SM00899"/>
    </source>
</evidence>
<keyword evidence="1" id="KW-0408">Iron</keyword>
<feature type="domain" description="Ferrous iron transporter FeoA-like" evidence="2">
    <location>
        <begin position="4"/>
        <end position="76"/>
    </location>
</feature>
<proteinExistence type="predicted"/>
<dbReference type="InterPro" id="IPR007167">
    <property type="entry name" value="Fe-transptr_FeoA-like"/>
</dbReference>
<keyword evidence="4" id="KW-1185">Reference proteome</keyword>
<dbReference type="SMART" id="SM00899">
    <property type="entry name" value="FeoA"/>
    <property type="match status" value="1"/>
</dbReference>
<dbReference type="InterPro" id="IPR038157">
    <property type="entry name" value="FeoA_core_dom"/>
</dbReference>
<dbReference type="SUPFAM" id="SSF50037">
    <property type="entry name" value="C-terminal domain of transcriptional repressors"/>
    <property type="match status" value="1"/>
</dbReference>
<dbReference type="AlphaFoldDB" id="A0A8J7CA39"/>
<evidence type="ECO:0000313" key="4">
    <source>
        <dbReference type="Proteomes" id="UP000629098"/>
    </source>
</evidence>
<accession>A0A8J7CA39</accession>
<comment type="caution">
    <text evidence="3">The sequence shown here is derived from an EMBL/GenBank/DDBJ whole genome shotgun (WGS) entry which is preliminary data.</text>
</comment>
<dbReference type="PANTHER" id="PTHR42954:SF2">
    <property type="entry name" value="FE(2+) TRANSPORT PROTEIN A"/>
    <property type="match status" value="1"/>
</dbReference>
<dbReference type="EMBL" id="JACXAE010000134">
    <property type="protein sequence ID" value="MBD2778859.1"/>
    <property type="molecule type" value="Genomic_DNA"/>
</dbReference>
<dbReference type="InterPro" id="IPR052713">
    <property type="entry name" value="FeoA"/>
</dbReference>
<dbReference type="PANTHER" id="PTHR42954">
    <property type="entry name" value="FE(2+) TRANSPORT PROTEIN A"/>
    <property type="match status" value="1"/>
</dbReference>
<dbReference type="GO" id="GO:0046914">
    <property type="term" value="F:transition metal ion binding"/>
    <property type="evidence" value="ECO:0007669"/>
    <property type="project" value="InterPro"/>
</dbReference>
<name>A0A8J7CA39_9CYAN</name>
<sequence length="83" mass="9255">MHLIELSQLEPGETALISGLVAEAGLEQRLLALGFRPGRQVRMIRKAWFSGPLHVRIGTTEVMVRRRDAQAIKVEYRTTEAGA</sequence>
<gene>
    <name evidence="3" type="ORF">ICL16_44150</name>
</gene>
<dbReference type="Gene3D" id="2.30.30.90">
    <property type="match status" value="1"/>
</dbReference>
<protein>
    <submittedName>
        <fullName evidence="3">Ferrous iron transport protein A</fullName>
    </submittedName>
</protein>
<dbReference type="Proteomes" id="UP000629098">
    <property type="component" value="Unassembled WGS sequence"/>
</dbReference>
<dbReference type="InterPro" id="IPR008988">
    <property type="entry name" value="Transcriptional_repressor_C"/>
</dbReference>
<dbReference type="RefSeq" id="WP_190839030.1">
    <property type="nucleotide sequence ID" value="NZ_CAWPPI010000134.1"/>
</dbReference>
<dbReference type="Pfam" id="PF04023">
    <property type="entry name" value="FeoA"/>
    <property type="match status" value="1"/>
</dbReference>
<evidence type="ECO:0000256" key="1">
    <source>
        <dbReference type="ARBA" id="ARBA00023004"/>
    </source>
</evidence>
<reference evidence="3" key="1">
    <citation type="submission" date="2020-09" db="EMBL/GenBank/DDBJ databases">
        <title>Iningainema tapete sp. nov. (Scytonemataceae, Cyanobacteria) from greenhouses in central Florida (USA) produces two types of nodularin with biosynthetic potential for microcystin-LR and anabaenopeptins.</title>
        <authorList>
            <person name="Berthold D.E."/>
            <person name="Lefler F.W."/>
            <person name="Huang I.-S."/>
            <person name="Abdulla H."/>
            <person name="Zimba P.V."/>
            <person name="Laughinghouse H.D. IV."/>
        </authorList>
    </citation>
    <scope>NUCLEOTIDE SEQUENCE</scope>
    <source>
        <strain evidence="3">BLCCT55</strain>
    </source>
</reference>
<organism evidence="3 4">
    <name type="scientific">Iningainema tapete BLCC-T55</name>
    <dbReference type="NCBI Taxonomy" id="2748662"/>
    <lineage>
        <taxon>Bacteria</taxon>
        <taxon>Bacillati</taxon>
        <taxon>Cyanobacteriota</taxon>
        <taxon>Cyanophyceae</taxon>
        <taxon>Nostocales</taxon>
        <taxon>Scytonemataceae</taxon>
        <taxon>Iningainema tapete</taxon>
    </lineage>
</organism>
<evidence type="ECO:0000313" key="3">
    <source>
        <dbReference type="EMBL" id="MBD2778859.1"/>
    </source>
</evidence>